<dbReference type="InterPro" id="IPR004520">
    <property type="entry name" value="GTPase_MnmE"/>
</dbReference>
<feature type="binding site" evidence="10">
    <location>
        <position position="129"/>
    </location>
    <ligand>
        <name>(6S)-5-formyl-5,6,7,8-tetrahydrofolate</name>
        <dbReference type="ChEBI" id="CHEBI:57457"/>
    </ligand>
</feature>
<evidence type="ECO:0000256" key="4">
    <source>
        <dbReference type="ARBA" id="ARBA00022723"/>
    </source>
</evidence>
<comment type="caution">
    <text evidence="14">The sequence shown here is derived from an EMBL/GenBank/DDBJ whole genome shotgun (WGS) entry which is preliminary data.</text>
</comment>
<dbReference type="InterPro" id="IPR027417">
    <property type="entry name" value="P-loop_NTPase"/>
</dbReference>
<dbReference type="EMBL" id="JYFQ01000204">
    <property type="protein sequence ID" value="KKZ10145.1"/>
    <property type="molecule type" value="Genomic_DNA"/>
</dbReference>
<feature type="binding site" evidence="10">
    <location>
        <position position="26"/>
    </location>
    <ligand>
        <name>(6S)-5-formyl-5,6,7,8-tetrahydrofolate</name>
        <dbReference type="ChEBI" id="CHEBI:57457"/>
    </ligand>
</feature>
<dbReference type="Pfam" id="PF12631">
    <property type="entry name" value="MnmE_helical"/>
    <property type="match status" value="1"/>
</dbReference>
<sequence length="462" mass="50111">MNCPGSTIAAVATAVAAGVGSVAIVRISGPQAQAVGQRVFRPTGKRQPVWESHRVLYGHVVEPASGQVLDEVLLLYMQAPRSFTGEDVVELHCHGGVVCVQRVLEQVLTNGAEAAAPGAFSQRAFLHGRLDLTQAEAVAQVISARSRRAAGLALAGLDGGIERRIEGLRQQLLEQLAQLEAHLDFEDDLPPLRPEAVKKKIQEVVKNLSHLVKDSLQGQSLQQGLRVAIIGCPNVGKSSLLNYLGGRDRAIVTDLPGTTRDTLETEVVLRDVPITLVDTAGIREASNPVEKLGIARSRQVLKQVDLIILLFDVHLGWSEADQALANELPEDVPHLRVGNKVDLLDQSRYQANGGSNDALKSSLAISSITGQGMEAFTDAFFRCCGLTDLERLDISLNRRQTSMAQKAIEALIRLETTAQAGLPWDFWTIDLRDAIHYLGEITGKEISENILDEIFSKFCIGK</sequence>
<dbReference type="NCBIfam" id="TIGR00231">
    <property type="entry name" value="small_GTP"/>
    <property type="match status" value="1"/>
</dbReference>
<evidence type="ECO:0000256" key="3">
    <source>
        <dbReference type="ARBA" id="ARBA00022694"/>
    </source>
</evidence>
<comment type="subunit">
    <text evidence="10">Homodimer. Heterotetramer of two MnmE and two MnmG subunits.</text>
</comment>
<dbReference type="EC" id="3.6.-.-" evidence="10"/>
<evidence type="ECO:0000256" key="11">
    <source>
        <dbReference type="RuleBase" id="RU003313"/>
    </source>
</evidence>
<comment type="similarity">
    <text evidence="1 10 11">Belongs to the TRAFAC class TrmE-Era-EngA-EngB-Septin-like GTPase superfamily. TrmE GTPase family.</text>
</comment>
<comment type="caution">
    <text evidence="10">Lacks conserved residue(s) required for the propagation of feature annotation.</text>
</comment>
<dbReference type="PROSITE" id="PS51709">
    <property type="entry name" value="G_TRME"/>
    <property type="match status" value="1"/>
</dbReference>
<dbReference type="InterPro" id="IPR006073">
    <property type="entry name" value="GTP-bd"/>
</dbReference>
<dbReference type="GO" id="GO:0005829">
    <property type="term" value="C:cytosol"/>
    <property type="evidence" value="ECO:0007669"/>
    <property type="project" value="TreeGrafter"/>
</dbReference>
<name>A0A0G8AS23_9SYNE</name>
<evidence type="ECO:0000256" key="12">
    <source>
        <dbReference type="SAM" id="Coils"/>
    </source>
</evidence>
<keyword evidence="12" id="KW-0175">Coiled coil</keyword>
<dbReference type="InterPro" id="IPR031168">
    <property type="entry name" value="G_TrmE"/>
</dbReference>
<keyword evidence="4 10" id="KW-0479">Metal-binding</keyword>
<dbReference type="CDD" id="cd04164">
    <property type="entry name" value="trmE"/>
    <property type="match status" value="1"/>
</dbReference>
<protein>
    <recommendedName>
        <fullName evidence="10">tRNA modification GTPase MnmE</fullName>
        <ecNumber evidence="10">3.6.-.-</ecNumber>
    </recommendedName>
</protein>
<dbReference type="PATRIC" id="fig|1608419.3.peg.1226"/>
<feature type="coiled-coil region" evidence="12">
    <location>
        <begin position="162"/>
        <end position="189"/>
    </location>
</feature>
<dbReference type="NCBIfam" id="TIGR00450">
    <property type="entry name" value="mnmE_trmE_thdF"/>
    <property type="match status" value="1"/>
</dbReference>
<dbReference type="HAMAP" id="MF_00379">
    <property type="entry name" value="GTPase_MnmE"/>
    <property type="match status" value="1"/>
</dbReference>
<dbReference type="InterPro" id="IPR027266">
    <property type="entry name" value="TrmE/GcvT-like"/>
</dbReference>
<dbReference type="SUPFAM" id="SSF52540">
    <property type="entry name" value="P-loop containing nucleoside triphosphate hydrolases"/>
    <property type="match status" value="1"/>
</dbReference>
<keyword evidence="9 10" id="KW-0342">GTP-binding</keyword>
<dbReference type="SUPFAM" id="SSF116878">
    <property type="entry name" value="TrmE connector domain"/>
    <property type="match status" value="1"/>
</dbReference>
<comment type="subcellular location">
    <subcellularLocation>
        <location evidence="10">Cytoplasm</location>
    </subcellularLocation>
</comment>
<keyword evidence="3 10" id="KW-0819">tRNA processing</keyword>
<dbReference type="Pfam" id="PF01926">
    <property type="entry name" value="MMR_HSR1"/>
    <property type="match status" value="1"/>
</dbReference>
<keyword evidence="7 10" id="KW-0460">Magnesium</keyword>
<feature type="binding site" evidence="10">
    <location>
        <position position="259"/>
    </location>
    <ligand>
        <name>Mg(2+)</name>
        <dbReference type="ChEBI" id="CHEBI:18420"/>
    </ligand>
</feature>
<dbReference type="InterPro" id="IPR025867">
    <property type="entry name" value="MnmE_helical"/>
</dbReference>
<dbReference type="Pfam" id="PF10396">
    <property type="entry name" value="TrmE_N"/>
    <property type="match status" value="1"/>
</dbReference>
<feature type="binding site" evidence="10">
    <location>
        <position position="258"/>
    </location>
    <ligand>
        <name>K(+)</name>
        <dbReference type="ChEBI" id="CHEBI:29103"/>
    </ligand>
</feature>
<dbReference type="GO" id="GO:0042802">
    <property type="term" value="F:identical protein binding"/>
    <property type="evidence" value="ECO:0007669"/>
    <property type="project" value="UniProtKB-ARBA"/>
</dbReference>
<keyword evidence="2 10" id="KW-0963">Cytoplasm</keyword>
<dbReference type="Gene3D" id="3.40.50.300">
    <property type="entry name" value="P-loop containing nucleotide triphosphate hydrolases"/>
    <property type="match status" value="1"/>
</dbReference>
<dbReference type="PRINTS" id="PR00449">
    <property type="entry name" value="RASTRNSFRMNG"/>
</dbReference>
<comment type="function">
    <text evidence="10">Exhibits a very high intrinsic GTPase hydrolysis rate. Involved in the addition of a carboxymethylaminomethyl (cmnm) group at the wobble position (U34) of certain tRNAs, forming tRNA-cmnm(5)s(2)U34.</text>
</comment>
<dbReference type="InterPro" id="IPR005225">
    <property type="entry name" value="Small_GTP-bd"/>
</dbReference>
<evidence type="ECO:0000256" key="9">
    <source>
        <dbReference type="ARBA" id="ARBA00023134"/>
    </source>
</evidence>
<reference evidence="14 15" key="2">
    <citation type="submission" date="2015-05" db="EMBL/GenBank/DDBJ databases">
        <title>Lifestyle Evolution in Cyanobacterial Symbionts of Sponges.</title>
        <authorList>
            <person name="Burgsdorf I."/>
            <person name="Slaby B.M."/>
            <person name="Handley K.M."/>
            <person name="Haber M."/>
            <person name="Blom J."/>
            <person name="Marshall C.W."/>
            <person name="Gilbert J.A."/>
            <person name="Hentschel U."/>
            <person name="Steindler L."/>
        </authorList>
    </citation>
    <scope>NUCLEOTIDE SEQUENCE [LARGE SCALE GENOMIC DNA]</scope>
    <source>
        <strain evidence="14">15L</strain>
    </source>
</reference>
<dbReference type="Gene3D" id="3.30.1360.120">
    <property type="entry name" value="Probable tRNA modification gtpase trme, domain 1"/>
    <property type="match status" value="1"/>
</dbReference>
<feature type="binding site" evidence="10">
    <location>
        <position position="253"/>
    </location>
    <ligand>
        <name>K(+)</name>
        <dbReference type="ChEBI" id="CHEBI:29103"/>
    </ligand>
</feature>
<dbReference type="PANTHER" id="PTHR42714">
    <property type="entry name" value="TRNA MODIFICATION GTPASE GTPBP3"/>
    <property type="match status" value="1"/>
</dbReference>
<dbReference type="InterPro" id="IPR018948">
    <property type="entry name" value="GTP-bd_TrmE_N"/>
</dbReference>
<feature type="binding site" evidence="10">
    <location>
        <position position="90"/>
    </location>
    <ligand>
        <name>(6S)-5-formyl-5,6,7,8-tetrahydrofolate</name>
        <dbReference type="ChEBI" id="CHEBI:57457"/>
    </ligand>
</feature>
<evidence type="ECO:0000256" key="1">
    <source>
        <dbReference type="ARBA" id="ARBA00011043"/>
    </source>
</evidence>
<keyword evidence="8 10" id="KW-0630">Potassium</keyword>
<feature type="binding site" evidence="10">
    <location>
        <begin position="278"/>
        <end position="281"/>
    </location>
    <ligand>
        <name>GTP</name>
        <dbReference type="ChEBI" id="CHEBI:37565"/>
    </ligand>
</feature>
<evidence type="ECO:0000256" key="8">
    <source>
        <dbReference type="ARBA" id="ARBA00022958"/>
    </source>
</evidence>
<feature type="domain" description="TrmE-type G" evidence="13">
    <location>
        <begin position="224"/>
        <end position="385"/>
    </location>
</feature>
<accession>A0A0G8AS23</accession>
<gene>
    <name evidence="10" type="primary">mnmE</name>
    <name evidence="10" type="synonym">trmE</name>
    <name evidence="14" type="ORF">TQ37_09600</name>
</gene>
<dbReference type="GO" id="GO:0005525">
    <property type="term" value="F:GTP binding"/>
    <property type="evidence" value="ECO:0007669"/>
    <property type="project" value="UniProtKB-UniRule"/>
</dbReference>
<dbReference type="AlphaFoldDB" id="A0A0G8AS23"/>
<dbReference type="GO" id="GO:0046872">
    <property type="term" value="F:metal ion binding"/>
    <property type="evidence" value="ECO:0007669"/>
    <property type="project" value="UniProtKB-KW"/>
</dbReference>
<dbReference type="InterPro" id="IPR027368">
    <property type="entry name" value="MnmE_dom2"/>
</dbReference>
<dbReference type="Proteomes" id="UP000035037">
    <property type="component" value="Unassembled WGS sequence"/>
</dbReference>
<organism evidence="14 15">
    <name type="scientific">Candidatus Synechococcus spongiarum 15L</name>
    <dbReference type="NCBI Taxonomy" id="1608419"/>
    <lineage>
        <taxon>Bacteria</taxon>
        <taxon>Bacillati</taxon>
        <taxon>Cyanobacteriota</taxon>
        <taxon>Cyanophyceae</taxon>
        <taxon>Synechococcales</taxon>
        <taxon>Synechococcaceae</taxon>
        <taxon>Synechococcus</taxon>
    </lineage>
</organism>
<comment type="cofactor">
    <cofactor evidence="10">
        <name>K(+)</name>
        <dbReference type="ChEBI" id="CHEBI:29103"/>
    </cofactor>
    <text evidence="10">Binds 1 potassium ion per subunit.</text>
</comment>
<keyword evidence="5 10" id="KW-0547">Nucleotide-binding</keyword>
<dbReference type="GO" id="GO:0002098">
    <property type="term" value="P:tRNA wobble uridine modification"/>
    <property type="evidence" value="ECO:0007669"/>
    <property type="project" value="TreeGrafter"/>
</dbReference>
<feature type="binding site" evidence="10">
    <location>
        <begin position="234"/>
        <end position="239"/>
    </location>
    <ligand>
        <name>GTP</name>
        <dbReference type="ChEBI" id="CHEBI:37565"/>
    </ligand>
</feature>
<feature type="binding site" evidence="10">
    <location>
        <position position="234"/>
    </location>
    <ligand>
        <name>K(+)</name>
        <dbReference type="ChEBI" id="CHEBI:29103"/>
    </ligand>
</feature>
<reference evidence="14 15" key="1">
    <citation type="submission" date="2015-02" db="EMBL/GenBank/DDBJ databases">
        <authorList>
            <person name="Slaby B."/>
            <person name="Hentschel U."/>
        </authorList>
    </citation>
    <scope>NUCLEOTIDE SEQUENCE [LARGE SCALE GENOMIC DNA]</scope>
    <source>
        <strain evidence="14">15L</strain>
    </source>
</reference>
<dbReference type="Gene3D" id="1.20.120.430">
    <property type="entry name" value="tRNA modification GTPase MnmE domain 2"/>
    <property type="match status" value="1"/>
</dbReference>
<keyword evidence="6 10" id="KW-0378">Hydrolase</keyword>
<dbReference type="GO" id="GO:0030488">
    <property type="term" value="P:tRNA methylation"/>
    <property type="evidence" value="ECO:0007669"/>
    <property type="project" value="TreeGrafter"/>
</dbReference>
<evidence type="ECO:0000256" key="2">
    <source>
        <dbReference type="ARBA" id="ARBA00022490"/>
    </source>
</evidence>
<evidence type="ECO:0000259" key="13">
    <source>
        <dbReference type="PROSITE" id="PS51709"/>
    </source>
</evidence>
<dbReference type="CDD" id="cd14858">
    <property type="entry name" value="TrmE_N"/>
    <property type="match status" value="1"/>
</dbReference>
<feature type="binding site" evidence="10">
    <location>
        <begin position="253"/>
        <end position="259"/>
    </location>
    <ligand>
        <name>GTP</name>
        <dbReference type="ChEBI" id="CHEBI:37565"/>
    </ligand>
</feature>
<feature type="binding site" evidence="10">
    <location>
        <position position="462"/>
    </location>
    <ligand>
        <name>(6S)-5-formyl-5,6,7,8-tetrahydrofolate</name>
        <dbReference type="ChEBI" id="CHEBI:57457"/>
    </ligand>
</feature>
<evidence type="ECO:0000256" key="10">
    <source>
        <dbReference type="HAMAP-Rule" id="MF_00379"/>
    </source>
</evidence>
<feature type="binding site" evidence="10">
    <location>
        <position position="255"/>
    </location>
    <ligand>
        <name>K(+)</name>
        <dbReference type="ChEBI" id="CHEBI:29103"/>
    </ligand>
</feature>
<dbReference type="GO" id="GO:0003924">
    <property type="term" value="F:GTPase activity"/>
    <property type="evidence" value="ECO:0007669"/>
    <property type="project" value="UniProtKB-UniRule"/>
</dbReference>
<evidence type="ECO:0000256" key="7">
    <source>
        <dbReference type="ARBA" id="ARBA00022842"/>
    </source>
</evidence>
<dbReference type="PANTHER" id="PTHR42714:SF2">
    <property type="entry name" value="TRNA MODIFICATION GTPASE GTPBP3, MITOCHONDRIAL"/>
    <property type="match status" value="1"/>
</dbReference>
<feature type="binding site" evidence="10">
    <location>
        <position position="238"/>
    </location>
    <ligand>
        <name>Mg(2+)</name>
        <dbReference type="ChEBI" id="CHEBI:18420"/>
    </ligand>
</feature>
<evidence type="ECO:0000313" key="14">
    <source>
        <dbReference type="EMBL" id="KKZ10145.1"/>
    </source>
</evidence>
<evidence type="ECO:0000256" key="6">
    <source>
        <dbReference type="ARBA" id="ARBA00022801"/>
    </source>
</evidence>
<evidence type="ECO:0000256" key="5">
    <source>
        <dbReference type="ARBA" id="ARBA00022741"/>
    </source>
</evidence>
<dbReference type="FunFam" id="3.30.1360.120:FF:000003">
    <property type="entry name" value="tRNA modification GTPase MnmE"/>
    <property type="match status" value="1"/>
</dbReference>
<proteinExistence type="inferred from homology"/>
<dbReference type="NCBIfam" id="NF003661">
    <property type="entry name" value="PRK05291.1-3"/>
    <property type="match status" value="1"/>
</dbReference>
<evidence type="ECO:0000313" key="15">
    <source>
        <dbReference type="Proteomes" id="UP000035037"/>
    </source>
</evidence>